<dbReference type="InterPro" id="IPR000683">
    <property type="entry name" value="Gfo/Idh/MocA-like_OxRdtase_N"/>
</dbReference>
<dbReference type="InterPro" id="IPR050463">
    <property type="entry name" value="Gfo/Idh/MocA_oxidrdct_glycsds"/>
</dbReference>
<dbReference type="SUPFAM" id="SSF51735">
    <property type="entry name" value="NAD(P)-binding Rossmann-fold domains"/>
    <property type="match status" value="1"/>
</dbReference>
<organism evidence="2 3">
    <name type="scientific">Ollibium composti</name>
    <dbReference type="NCBI Taxonomy" id="2675109"/>
    <lineage>
        <taxon>Bacteria</taxon>
        <taxon>Pseudomonadati</taxon>
        <taxon>Pseudomonadota</taxon>
        <taxon>Alphaproteobacteria</taxon>
        <taxon>Hyphomicrobiales</taxon>
        <taxon>Phyllobacteriaceae</taxon>
        <taxon>Ollibium</taxon>
    </lineage>
</organism>
<evidence type="ECO:0000259" key="1">
    <source>
        <dbReference type="Pfam" id="PF01408"/>
    </source>
</evidence>
<name>A0ABY2Q959_9HYPH</name>
<evidence type="ECO:0000313" key="2">
    <source>
        <dbReference type="EMBL" id="THF58260.1"/>
    </source>
</evidence>
<dbReference type="Gene3D" id="3.40.50.720">
    <property type="entry name" value="NAD(P)-binding Rossmann-like Domain"/>
    <property type="match status" value="1"/>
</dbReference>
<accession>A0ABY2Q959</accession>
<comment type="caution">
    <text evidence="2">The sequence shown here is derived from an EMBL/GenBank/DDBJ whole genome shotgun (WGS) entry which is preliminary data.</text>
</comment>
<dbReference type="RefSeq" id="WP_136355289.1">
    <property type="nucleotide sequence ID" value="NZ_SSNY01000003.1"/>
</dbReference>
<keyword evidence="3" id="KW-1185">Reference proteome</keyword>
<gene>
    <name evidence="2" type="ORF">E6C48_06510</name>
</gene>
<dbReference type="PANTHER" id="PTHR43818">
    <property type="entry name" value="BCDNA.GH03377"/>
    <property type="match status" value="1"/>
</dbReference>
<dbReference type="Pfam" id="PF01408">
    <property type="entry name" value="GFO_IDH_MocA"/>
    <property type="match status" value="1"/>
</dbReference>
<proteinExistence type="predicted"/>
<reference evidence="2 3" key="1">
    <citation type="submission" date="2019-04" db="EMBL/GenBank/DDBJ databases">
        <title>Mesorhizobium composti sp. nov., isolated from compost.</title>
        <authorList>
            <person name="Lin S.-Y."/>
            <person name="Hameed A."/>
            <person name="Hsieh Y.-T."/>
            <person name="Young C.-C."/>
        </authorList>
    </citation>
    <scope>NUCLEOTIDE SEQUENCE [LARGE SCALE GENOMIC DNA]</scope>
    <source>
        <strain evidence="2 3">CC-YTH430</strain>
    </source>
</reference>
<dbReference type="PANTHER" id="PTHR43818:SF7">
    <property type="entry name" value="DEHYDROGENASE"/>
    <property type="match status" value="1"/>
</dbReference>
<protein>
    <submittedName>
        <fullName evidence="2">Gfo/Idh/MocA family oxidoreductase</fullName>
    </submittedName>
</protein>
<evidence type="ECO:0000313" key="3">
    <source>
        <dbReference type="Proteomes" id="UP000306441"/>
    </source>
</evidence>
<feature type="domain" description="Gfo/Idh/MocA-like oxidoreductase N-terminal" evidence="1">
    <location>
        <begin position="15"/>
        <end position="122"/>
    </location>
</feature>
<dbReference type="InterPro" id="IPR036291">
    <property type="entry name" value="NAD(P)-bd_dom_sf"/>
</dbReference>
<dbReference type="Proteomes" id="UP000306441">
    <property type="component" value="Unassembled WGS sequence"/>
</dbReference>
<dbReference type="Gene3D" id="3.30.360.10">
    <property type="entry name" value="Dihydrodipicolinate Reductase, domain 2"/>
    <property type="match status" value="1"/>
</dbReference>
<sequence>MPASGKPTALGPIALGIVGVGKIVRDQHLPALAKDADFRLAAAASRHGKVDGIPNFPSIEAMLEAMPGLDAVSLCMPPQFRHDAARAALLAGKHVFMEKPPGATVSEVEHLKALAAERGLSLFASWHSRYAPAVEAAKTFLASAQLKAAKIVWKEDVRRWHPGQEWIWQAGGFGVFDPGINALSIATHILPPMFIARAELDFPANRDAPVAARVCFRTDNGIAVDMDLDWLQTGSQSWDIMAETDRGAMVLSSGGARLAIDGRAVHEEPETEYPQLYRRFSEIVRAGVSDVDLAPLQHVADAFMLGKRNVVDAFYD</sequence>
<dbReference type="EMBL" id="SSNY01000003">
    <property type="protein sequence ID" value="THF58260.1"/>
    <property type="molecule type" value="Genomic_DNA"/>
</dbReference>